<name>A0A7W3TXT9_9LACO</name>
<dbReference type="InterPro" id="IPR002560">
    <property type="entry name" value="Transposase_DDE"/>
</dbReference>
<dbReference type="InterPro" id="IPR047951">
    <property type="entry name" value="Transpos_ISL3"/>
</dbReference>
<gene>
    <name evidence="2" type="ORF">H5R63_00005</name>
</gene>
<feature type="domain" description="Transposase IS204/IS1001/IS1096/IS1165 DDE" evidence="1">
    <location>
        <begin position="1"/>
        <end position="72"/>
    </location>
</feature>
<accession>A0A7W3TXT9</accession>
<dbReference type="Proteomes" id="UP000518255">
    <property type="component" value="Unassembled WGS sequence"/>
</dbReference>
<comment type="caution">
    <text evidence="2">The sequence shown here is derived from an EMBL/GenBank/DDBJ whole genome shotgun (WGS) entry which is preliminary data.</text>
</comment>
<protein>
    <submittedName>
        <fullName evidence="2">Transposase</fullName>
    </submittedName>
</protein>
<evidence type="ECO:0000259" key="1">
    <source>
        <dbReference type="Pfam" id="PF01610"/>
    </source>
</evidence>
<feature type="non-terminal residue" evidence="2">
    <location>
        <position position="1"/>
    </location>
</feature>
<dbReference type="PANTHER" id="PTHR33498">
    <property type="entry name" value="TRANSPOSASE FOR INSERTION SEQUENCE ELEMENT IS1557"/>
    <property type="match status" value="1"/>
</dbReference>
<reference evidence="2 3" key="1">
    <citation type="submission" date="2020-07" db="EMBL/GenBank/DDBJ databases">
        <title>Description of Limosilactobacillus balticus sp. nov., Limosilactobacillus agrestis sp. nov., Limosilactobacillus albertensis sp. nov., Limosilactobacillus rudii sp. nov., Limosilactobacillus fastidiosus sp. nov., five novel Limosilactobacillus species isolated from the vertebrate gastrointestinal tract, and proposal of 6 subspecies of Limosilactobacillus reuteri adapted to the gastrointestinal tract of specific vertebrate hosts.</title>
        <authorList>
            <person name="Li F."/>
            <person name="Cheng C."/>
            <person name="Zheng J."/>
            <person name="Quevedo R.M."/>
            <person name="Li J."/>
            <person name="Roos S."/>
            <person name="Gaenzle M.G."/>
            <person name="Walter J."/>
        </authorList>
    </citation>
    <scope>NUCLEOTIDE SEQUENCE [LARGE SCALE GENOMIC DNA]</scope>
    <source>
        <strain evidence="2 3">WF-MA3-C</strain>
    </source>
</reference>
<dbReference type="EMBL" id="JACIUY010000001">
    <property type="protein sequence ID" value="MBB1085207.1"/>
    <property type="molecule type" value="Genomic_DNA"/>
</dbReference>
<evidence type="ECO:0000313" key="2">
    <source>
        <dbReference type="EMBL" id="MBB1085207.1"/>
    </source>
</evidence>
<sequence length="86" mass="10138">PYRHLIHELFPHAIIIADHFHVVAQAYRALNQIRIKAMNSAGKGTHQWRALKHFWKLILTPAGLLKYDNYWSRRNFGYAQLTDVEV</sequence>
<dbReference type="AlphaFoldDB" id="A0A7W3TXT9"/>
<organism evidence="2 3">
    <name type="scientific">Limosilactobacillus fastidiosus</name>
    <dbReference type="NCBI Taxonomy" id="2759855"/>
    <lineage>
        <taxon>Bacteria</taxon>
        <taxon>Bacillati</taxon>
        <taxon>Bacillota</taxon>
        <taxon>Bacilli</taxon>
        <taxon>Lactobacillales</taxon>
        <taxon>Lactobacillaceae</taxon>
        <taxon>Limosilactobacillus</taxon>
    </lineage>
</organism>
<proteinExistence type="predicted"/>
<dbReference type="RefSeq" id="WP_182579915.1">
    <property type="nucleotide sequence ID" value="NZ_JACIUY010000001.1"/>
</dbReference>
<feature type="non-terminal residue" evidence="2">
    <location>
        <position position="86"/>
    </location>
</feature>
<evidence type="ECO:0000313" key="3">
    <source>
        <dbReference type="Proteomes" id="UP000518255"/>
    </source>
</evidence>
<dbReference type="PANTHER" id="PTHR33498:SF1">
    <property type="entry name" value="TRANSPOSASE FOR INSERTION SEQUENCE ELEMENT IS1557"/>
    <property type="match status" value="1"/>
</dbReference>
<dbReference type="Pfam" id="PF01610">
    <property type="entry name" value="DDE_Tnp_ISL3"/>
    <property type="match status" value="1"/>
</dbReference>